<dbReference type="STRING" id="1306861.A0A4V6DFP5"/>
<dbReference type="InterPro" id="IPR029058">
    <property type="entry name" value="AB_hydrolase_fold"/>
</dbReference>
<evidence type="ECO:0000256" key="3">
    <source>
        <dbReference type="ARBA" id="ARBA00013095"/>
    </source>
</evidence>
<dbReference type="SUPFAM" id="SSF53474">
    <property type="entry name" value="alpha/beta-Hydrolases"/>
    <property type="match status" value="1"/>
</dbReference>
<evidence type="ECO:0000256" key="7">
    <source>
        <dbReference type="ARBA" id="ARBA00022801"/>
    </source>
</evidence>
<evidence type="ECO:0000256" key="9">
    <source>
        <dbReference type="ARBA" id="ARBA00023157"/>
    </source>
</evidence>
<dbReference type="InterPro" id="IPR011150">
    <property type="entry name" value="Cutinase_monf"/>
</dbReference>
<accession>A0A4V6DFP5</accession>
<dbReference type="InterPro" id="IPR001229">
    <property type="entry name" value="Jacalin-like_lectin_dom"/>
</dbReference>
<feature type="active site" description="Proton donor/acceptor" evidence="11">
    <location>
        <position position="157"/>
    </location>
</feature>
<feature type="disulfide bond" evidence="12">
    <location>
        <begin position="137"/>
        <end position="144"/>
    </location>
</feature>
<evidence type="ECO:0000256" key="2">
    <source>
        <dbReference type="ARBA" id="ARBA00007534"/>
    </source>
</evidence>
<dbReference type="GO" id="GO:0050525">
    <property type="term" value="F:cutinase activity"/>
    <property type="evidence" value="ECO:0007669"/>
    <property type="project" value="UniProtKB-EC"/>
</dbReference>
<feature type="active site" evidence="11">
    <location>
        <position position="141"/>
    </location>
</feature>
<evidence type="ECO:0000259" key="13">
    <source>
        <dbReference type="Pfam" id="PF01419"/>
    </source>
</evidence>
<keyword evidence="5" id="KW-0964">Secreted</keyword>
<evidence type="ECO:0000313" key="14">
    <source>
        <dbReference type="EMBL" id="TKW49756.1"/>
    </source>
</evidence>
<evidence type="ECO:0000256" key="4">
    <source>
        <dbReference type="ARBA" id="ARBA00022487"/>
    </source>
</evidence>
<dbReference type="Gene3D" id="2.100.10.30">
    <property type="entry name" value="Jacalin-like lectin domain"/>
    <property type="match status" value="1"/>
</dbReference>
<dbReference type="GO" id="GO:0016052">
    <property type="term" value="P:carbohydrate catabolic process"/>
    <property type="evidence" value="ECO:0007669"/>
    <property type="project" value="TreeGrafter"/>
</dbReference>
<dbReference type="GO" id="GO:0005576">
    <property type="term" value="C:extracellular region"/>
    <property type="evidence" value="ECO:0007669"/>
    <property type="project" value="UniProtKB-SubCell"/>
</dbReference>
<keyword evidence="9 12" id="KW-1015">Disulfide bond</keyword>
<dbReference type="Pfam" id="PF01419">
    <property type="entry name" value="Jacalin"/>
    <property type="match status" value="1"/>
</dbReference>
<dbReference type="EMBL" id="PJEX01000487">
    <property type="protein sequence ID" value="TKW49756.1"/>
    <property type="molecule type" value="Genomic_DNA"/>
</dbReference>
<dbReference type="InterPro" id="IPR000675">
    <property type="entry name" value="Cutinase/axe"/>
</dbReference>
<comment type="subcellular location">
    <subcellularLocation>
        <location evidence="1">Secreted</location>
    </subcellularLocation>
</comment>
<dbReference type="SUPFAM" id="SSF51101">
    <property type="entry name" value="Mannose-binding lectins"/>
    <property type="match status" value="1"/>
</dbReference>
<name>A0A4V6DFP5_9PEZI</name>
<dbReference type="SMART" id="SM01110">
    <property type="entry name" value="Cutinase"/>
    <property type="match status" value="1"/>
</dbReference>
<evidence type="ECO:0000256" key="6">
    <source>
        <dbReference type="ARBA" id="ARBA00022729"/>
    </source>
</evidence>
<reference evidence="14 15" key="1">
    <citation type="journal article" date="2019" name="PLoS ONE">
        <title>Comparative genome analysis indicates high evolutionary potential of pathogenicity genes in Colletotrichum tanaceti.</title>
        <authorList>
            <person name="Lelwala R.V."/>
            <person name="Korhonen P.K."/>
            <person name="Young N.D."/>
            <person name="Scott J.B."/>
            <person name="Ades P.A."/>
            <person name="Gasser R.B."/>
            <person name="Taylor P.W.J."/>
        </authorList>
    </citation>
    <scope>NUCLEOTIDE SEQUENCE [LARGE SCALE GENOMIC DNA]</scope>
    <source>
        <strain evidence="14">BRIP57314</strain>
    </source>
</reference>
<dbReference type="PANTHER" id="PTHR48250:SF3">
    <property type="entry name" value="CUTINASE 1-RELATED"/>
    <property type="match status" value="1"/>
</dbReference>
<dbReference type="Pfam" id="PF01083">
    <property type="entry name" value="Cutinase"/>
    <property type="match status" value="1"/>
</dbReference>
<evidence type="ECO:0000256" key="1">
    <source>
        <dbReference type="ARBA" id="ARBA00004613"/>
    </source>
</evidence>
<feature type="active site" description="Nucleophile" evidence="11">
    <location>
        <position position="85"/>
    </location>
</feature>
<evidence type="ECO:0000256" key="8">
    <source>
        <dbReference type="ARBA" id="ARBA00023026"/>
    </source>
</evidence>
<protein>
    <recommendedName>
        <fullName evidence="3">cutinase</fullName>
        <ecNumber evidence="3">3.1.1.74</ecNumber>
    </recommendedName>
</protein>
<dbReference type="AlphaFoldDB" id="A0A4V6DFP5"/>
<evidence type="ECO:0000256" key="5">
    <source>
        <dbReference type="ARBA" id="ARBA00022525"/>
    </source>
</evidence>
<gene>
    <name evidence="14" type="ORF">CTA1_13194</name>
</gene>
<dbReference type="PANTHER" id="PTHR48250">
    <property type="entry name" value="CUTINASE 2-RELATED"/>
    <property type="match status" value="1"/>
</dbReference>
<dbReference type="Gene3D" id="3.40.50.1820">
    <property type="entry name" value="alpha/beta hydrolase"/>
    <property type="match status" value="1"/>
</dbReference>
<dbReference type="EC" id="3.1.1.74" evidence="3"/>
<dbReference type="PRINTS" id="PR00129">
    <property type="entry name" value="CUTINASE"/>
</dbReference>
<evidence type="ECO:0000256" key="10">
    <source>
        <dbReference type="ARBA" id="ARBA00034045"/>
    </source>
</evidence>
<keyword evidence="6" id="KW-0732">Signal</keyword>
<keyword evidence="4" id="KW-0719">Serine esterase</keyword>
<organism evidence="14 15">
    <name type="scientific">Colletotrichum tanaceti</name>
    <dbReference type="NCBI Taxonomy" id="1306861"/>
    <lineage>
        <taxon>Eukaryota</taxon>
        <taxon>Fungi</taxon>
        <taxon>Dikarya</taxon>
        <taxon>Ascomycota</taxon>
        <taxon>Pezizomycotina</taxon>
        <taxon>Sordariomycetes</taxon>
        <taxon>Hypocreomycetidae</taxon>
        <taxon>Glomerellales</taxon>
        <taxon>Glomerellaceae</taxon>
        <taxon>Colletotrichum</taxon>
        <taxon>Colletotrichum destructivum species complex</taxon>
    </lineage>
</organism>
<dbReference type="Proteomes" id="UP000310108">
    <property type="component" value="Unassembled WGS sequence"/>
</dbReference>
<comment type="catalytic activity">
    <reaction evidence="10">
        <text>cutin + H2O = cutin monomers.</text>
        <dbReference type="EC" id="3.1.1.74"/>
    </reaction>
</comment>
<sequence length="355" mass="39015">MCNGANGHLIPLQGKQPGPQFIEHLRATLGPQHLAAQGLNYAARLLDNICNGDSCRPSEVLSVATQLRQVLEKCPNSKIMAGGYSQGSAILTKVLSDHLDDQYKKRFAGVVMFGSTVQAKTGGVIPDFPPEATQMICHMLDLVCRIGLKVSAMFGSHRNYGQDTRKAAEFLIARLAQMEGWATIPVVKKIDHRKYEALDYKFPKVFRGAEDGTSYDFDDSPALAKEEGFEPKVVKMFGRGGNRVDKIGFVIEGMEKALEHGGNGGKYDEKTLQDGEILTEVWICEGDKKGKLRIGFMRILGNMGTELKLGIERGKCEHYKVGDDERIVGWYGEAGAEIDSIGPIYKKTNSKDSPV</sequence>
<feature type="domain" description="Jacalin-type lectin" evidence="13">
    <location>
        <begin position="233"/>
        <end position="342"/>
    </location>
</feature>
<dbReference type="InterPro" id="IPR036404">
    <property type="entry name" value="Jacalin-like_lectin_dom_sf"/>
</dbReference>
<evidence type="ECO:0000313" key="15">
    <source>
        <dbReference type="Proteomes" id="UP000310108"/>
    </source>
</evidence>
<comment type="similarity">
    <text evidence="2">Belongs to the cutinase family.</text>
</comment>
<keyword evidence="7" id="KW-0378">Hydrolase</keyword>
<evidence type="ECO:0000256" key="11">
    <source>
        <dbReference type="PIRSR" id="PIRSR611150-1"/>
    </source>
</evidence>
<keyword evidence="15" id="KW-1185">Reference proteome</keyword>
<keyword evidence="8" id="KW-0843">Virulence</keyword>
<comment type="caution">
    <text evidence="14">The sequence shown here is derived from an EMBL/GenBank/DDBJ whole genome shotgun (WGS) entry which is preliminary data.</text>
</comment>
<proteinExistence type="inferred from homology"/>
<evidence type="ECO:0000256" key="12">
    <source>
        <dbReference type="PIRSR" id="PIRSR611150-2"/>
    </source>
</evidence>